<dbReference type="PROSITE" id="PS51085">
    <property type="entry name" value="2FE2S_FER_2"/>
    <property type="match status" value="1"/>
</dbReference>
<gene>
    <name evidence="7" type="ORF">LNKW23_20090</name>
</gene>
<dbReference type="RefSeq" id="WP_285671588.1">
    <property type="nucleotide sequence ID" value="NZ_BSYI01000013.1"/>
</dbReference>
<keyword evidence="1" id="KW-0001">2Fe-2S</keyword>
<dbReference type="InterPro" id="IPR051452">
    <property type="entry name" value="Diverse_Oxidoreductases"/>
</dbReference>
<evidence type="ECO:0000256" key="3">
    <source>
        <dbReference type="ARBA" id="ARBA00023002"/>
    </source>
</evidence>
<keyword evidence="8" id="KW-1185">Reference proteome</keyword>
<evidence type="ECO:0000256" key="2">
    <source>
        <dbReference type="ARBA" id="ARBA00022723"/>
    </source>
</evidence>
<evidence type="ECO:0000256" key="5">
    <source>
        <dbReference type="ARBA" id="ARBA00023014"/>
    </source>
</evidence>
<keyword evidence="4" id="KW-0408">Iron</keyword>
<keyword evidence="5" id="KW-0411">Iron-sulfur</keyword>
<feature type="domain" description="2Fe-2S ferredoxin-type" evidence="6">
    <location>
        <begin position="4"/>
        <end position="80"/>
    </location>
</feature>
<sequence>MSQIHVTTKINGDETEFLCEPEDTLLDVLRDRLGLTGAKEGCGTGDCGACSVTVDDRLVCSCLMLGAEAEGREIATIEGMADGEVLHPLQRKFIEHAALQCGICTPGILVAAKSLLENNPDPSEEEARYWLAGNLCRCTGYDKIIRAVMDAAAEMRGEIANDPDDSLRRAS</sequence>
<dbReference type="CDD" id="cd00207">
    <property type="entry name" value="fer2"/>
    <property type="match status" value="1"/>
</dbReference>
<keyword evidence="2" id="KW-0479">Metal-binding</keyword>
<dbReference type="SUPFAM" id="SSF47741">
    <property type="entry name" value="CO dehydrogenase ISP C-domain like"/>
    <property type="match status" value="1"/>
</dbReference>
<dbReference type="PANTHER" id="PTHR44379:SF5">
    <property type="entry name" value="OXIDOREDUCTASE WITH IRON-SULFUR SUBUNIT"/>
    <property type="match status" value="1"/>
</dbReference>
<dbReference type="InterPro" id="IPR001041">
    <property type="entry name" value="2Fe-2S_ferredoxin-type"/>
</dbReference>
<dbReference type="Pfam" id="PF00111">
    <property type="entry name" value="Fer2"/>
    <property type="match status" value="1"/>
</dbReference>
<dbReference type="InterPro" id="IPR012675">
    <property type="entry name" value="Beta-grasp_dom_sf"/>
</dbReference>
<evidence type="ECO:0000313" key="8">
    <source>
        <dbReference type="Proteomes" id="UP001239909"/>
    </source>
</evidence>
<dbReference type="Proteomes" id="UP001239909">
    <property type="component" value="Unassembled WGS sequence"/>
</dbReference>
<dbReference type="PROSITE" id="PS00197">
    <property type="entry name" value="2FE2S_FER_1"/>
    <property type="match status" value="1"/>
</dbReference>
<name>A0ABQ6LK59_9RHOB</name>
<dbReference type="PANTHER" id="PTHR44379">
    <property type="entry name" value="OXIDOREDUCTASE WITH IRON-SULFUR SUBUNIT"/>
    <property type="match status" value="1"/>
</dbReference>
<dbReference type="InterPro" id="IPR002888">
    <property type="entry name" value="2Fe-2S-bd"/>
</dbReference>
<dbReference type="Gene3D" id="3.10.20.30">
    <property type="match status" value="1"/>
</dbReference>
<organism evidence="7 8">
    <name type="scientific">Paralimibaculum aggregatum</name>
    <dbReference type="NCBI Taxonomy" id="3036245"/>
    <lineage>
        <taxon>Bacteria</taxon>
        <taxon>Pseudomonadati</taxon>
        <taxon>Pseudomonadota</taxon>
        <taxon>Alphaproteobacteria</taxon>
        <taxon>Rhodobacterales</taxon>
        <taxon>Paracoccaceae</taxon>
        <taxon>Paralimibaculum</taxon>
    </lineage>
</organism>
<comment type="caution">
    <text evidence="7">The sequence shown here is derived from an EMBL/GenBank/DDBJ whole genome shotgun (WGS) entry which is preliminary data.</text>
</comment>
<dbReference type="InterPro" id="IPR006058">
    <property type="entry name" value="2Fe2S_fd_BS"/>
</dbReference>
<reference evidence="7 8" key="1">
    <citation type="submission" date="2023-04" db="EMBL/GenBank/DDBJ databases">
        <title>Marinoamorphus aggregata gen. nov., sp. Nov., isolate from tissue of brittle star Ophioplocus japonicus.</title>
        <authorList>
            <person name="Kawano K."/>
            <person name="Sawayama S."/>
            <person name="Nakagawa S."/>
        </authorList>
    </citation>
    <scope>NUCLEOTIDE SEQUENCE [LARGE SCALE GENOMIC DNA]</scope>
    <source>
        <strain evidence="7 8">NKW23</strain>
    </source>
</reference>
<accession>A0ABQ6LK59</accession>
<evidence type="ECO:0000313" key="7">
    <source>
        <dbReference type="EMBL" id="GMG82796.1"/>
    </source>
</evidence>
<keyword evidence="3" id="KW-0560">Oxidoreductase</keyword>
<dbReference type="Pfam" id="PF01799">
    <property type="entry name" value="Fer2_2"/>
    <property type="match status" value="1"/>
</dbReference>
<dbReference type="SUPFAM" id="SSF54292">
    <property type="entry name" value="2Fe-2S ferredoxin-like"/>
    <property type="match status" value="1"/>
</dbReference>
<proteinExistence type="predicted"/>
<dbReference type="EMBL" id="BSYI01000013">
    <property type="protein sequence ID" value="GMG82796.1"/>
    <property type="molecule type" value="Genomic_DNA"/>
</dbReference>
<evidence type="ECO:0000259" key="6">
    <source>
        <dbReference type="PROSITE" id="PS51085"/>
    </source>
</evidence>
<dbReference type="InterPro" id="IPR036884">
    <property type="entry name" value="2Fe-2S-bd_dom_sf"/>
</dbReference>
<protein>
    <submittedName>
        <fullName evidence="7">(2Fe-2S)-binding protein</fullName>
    </submittedName>
</protein>
<dbReference type="Gene3D" id="1.10.150.120">
    <property type="entry name" value="[2Fe-2S]-binding domain"/>
    <property type="match status" value="1"/>
</dbReference>
<dbReference type="InterPro" id="IPR036010">
    <property type="entry name" value="2Fe-2S_ferredoxin-like_sf"/>
</dbReference>
<evidence type="ECO:0000256" key="4">
    <source>
        <dbReference type="ARBA" id="ARBA00023004"/>
    </source>
</evidence>
<evidence type="ECO:0000256" key="1">
    <source>
        <dbReference type="ARBA" id="ARBA00022714"/>
    </source>
</evidence>